<proteinExistence type="predicted"/>
<dbReference type="AlphaFoldDB" id="A0A8X6PAI2"/>
<accession>A0A8X6PAI2</accession>
<evidence type="ECO:0000313" key="2">
    <source>
        <dbReference type="EMBL" id="GFT57636.1"/>
    </source>
</evidence>
<dbReference type="EMBL" id="BMAW01018264">
    <property type="protein sequence ID" value="GFT57636.1"/>
    <property type="molecule type" value="Genomic_DNA"/>
</dbReference>
<protein>
    <submittedName>
        <fullName evidence="2">Uncharacterized protein</fullName>
    </submittedName>
</protein>
<keyword evidence="3" id="KW-1185">Reference proteome</keyword>
<reference evidence="2" key="1">
    <citation type="submission" date="2020-08" db="EMBL/GenBank/DDBJ databases">
        <title>Multicomponent nature underlies the extraordinary mechanical properties of spider dragline silk.</title>
        <authorList>
            <person name="Kono N."/>
            <person name="Nakamura H."/>
            <person name="Mori M."/>
            <person name="Yoshida Y."/>
            <person name="Ohtoshi R."/>
            <person name="Malay A.D."/>
            <person name="Moran D.A.P."/>
            <person name="Tomita M."/>
            <person name="Numata K."/>
            <person name="Arakawa K."/>
        </authorList>
    </citation>
    <scope>NUCLEOTIDE SEQUENCE</scope>
</reference>
<evidence type="ECO:0000256" key="1">
    <source>
        <dbReference type="SAM" id="MobiDB-lite"/>
    </source>
</evidence>
<gene>
    <name evidence="2" type="ORF">NPIL_281651</name>
</gene>
<sequence length="82" mass="9174">MGLMEAIVSTSKQHGTHLHQNAQPDNVGERLRNPAFHNEVNVTARPVNALSNKPHQSSDLKVQYIQDDHNYTTPFDPAAMQN</sequence>
<organism evidence="2 3">
    <name type="scientific">Nephila pilipes</name>
    <name type="common">Giant wood spider</name>
    <name type="synonym">Nephila maculata</name>
    <dbReference type="NCBI Taxonomy" id="299642"/>
    <lineage>
        <taxon>Eukaryota</taxon>
        <taxon>Metazoa</taxon>
        <taxon>Ecdysozoa</taxon>
        <taxon>Arthropoda</taxon>
        <taxon>Chelicerata</taxon>
        <taxon>Arachnida</taxon>
        <taxon>Araneae</taxon>
        <taxon>Araneomorphae</taxon>
        <taxon>Entelegynae</taxon>
        <taxon>Araneoidea</taxon>
        <taxon>Nephilidae</taxon>
        <taxon>Nephila</taxon>
    </lineage>
</organism>
<name>A0A8X6PAI2_NEPPI</name>
<feature type="compositionally biased region" description="Polar residues" evidence="1">
    <location>
        <begin position="8"/>
        <end position="24"/>
    </location>
</feature>
<feature type="region of interest" description="Disordered" evidence="1">
    <location>
        <begin position="1"/>
        <end position="30"/>
    </location>
</feature>
<comment type="caution">
    <text evidence="2">The sequence shown here is derived from an EMBL/GenBank/DDBJ whole genome shotgun (WGS) entry which is preliminary data.</text>
</comment>
<dbReference type="Proteomes" id="UP000887013">
    <property type="component" value="Unassembled WGS sequence"/>
</dbReference>
<evidence type="ECO:0000313" key="3">
    <source>
        <dbReference type="Proteomes" id="UP000887013"/>
    </source>
</evidence>